<dbReference type="AlphaFoldDB" id="A0A8D4J105"/>
<dbReference type="EMBL" id="CP022011">
    <property type="protein sequence ID" value="QDJ15345.1"/>
    <property type="molecule type" value="Genomic_DNA"/>
</dbReference>
<dbReference type="Pfam" id="PF03899">
    <property type="entry name" value="ATP-synt_I"/>
    <property type="match status" value="1"/>
</dbReference>
<organism evidence="6 7">
    <name type="scientific">Mergibacter septicus</name>
    <dbReference type="NCBI Taxonomy" id="221402"/>
    <lineage>
        <taxon>Bacteria</taxon>
        <taxon>Pseudomonadati</taxon>
        <taxon>Pseudomonadota</taxon>
        <taxon>Gammaproteobacteria</taxon>
        <taxon>Pasteurellales</taxon>
        <taxon>Pasteurellaceae</taxon>
        <taxon>Mergibacter</taxon>
    </lineage>
</organism>
<evidence type="ECO:0000256" key="3">
    <source>
        <dbReference type="ARBA" id="ARBA00022692"/>
    </source>
</evidence>
<protein>
    <submittedName>
        <fullName evidence="6">Uncharacterized protein</fullName>
    </submittedName>
</protein>
<evidence type="ECO:0000313" key="6">
    <source>
        <dbReference type="EMBL" id="QDJ15345.1"/>
    </source>
</evidence>
<sequence>MSRVIRHSKKIYQRAILAESLILIIFYVGIVLFNYKFALPFFLGFLVAFISQLGFIGYIFYFVEKKSIQDRVKLLYQSEALKIGLNIFLFALLFLWFKPTQPIVFFVGYLIAIVCNSTLPFFFSRLNRLI</sequence>
<evidence type="ECO:0000256" key="5">
    <source>
        <dbReference type="ARBA" id="ARBA00023136"/>
    </source>
</evidence>
<keyword evidence="7" id="KW-1185">Reference proteome</keyword>
<proteinExistence type="predicted"/>
<dbReference type="Proteomes" id="UP000955338">
    <property type="component" value="Chromosome"/>
</dbReference>
<dbReference type="InterPro" id="IPR005598">
    <property type="entry name" value="ATP_synth_I"/>
</dbReference>
<evidence type="ECO:0000256" key="4">
    <source>
        <dbReference type="ARBA" id="ARBA00022989"/>
    </source>
</evidence>
<dbReference type="RefSeq" id="WP_261920146.1">
    <property type="nucleotide sequence ID" value="NZ_CP022010.1"/>
</dbReference>
<keyword evidence="4" id="KW-1133">Transmembrane helix</keyword>
<accession>A0A8D4J105</accession>
<comment type="subcellular location">
    <subcellularLocation>
        <location evidence="1">Cell membrane</location>
        <topology evidence="1">Multi-pass membrane protein</topology>
    </subcellularLocation>
</comment>
<evidence type="ECO:0000256" key="1">
    <source>
        <dbReference type="ARBA" id="ARBA00004651"/>
    </source>
</evidence>
<evidence type="ECO:0000313" key="7">
    <source>
        <dbReference type="Proteomes" id="UP000955338"/>
    </source>
</evidence>
<evidence type="ECO:0000256" key="2">
    <source>
        <dbReference type="ARBA" id="ARBA00022475"/>
    </source>
</evidence>
<gene>
    <name evidence="6" type="ORF">CEP48_07885</name>
</gene>
<name>A0A8D4J105_9PAST</name>
<keyword evidence="5" id="KW-0472">Membrane</keyword>
<dbReference type="GO" id="GO:0005886">
    <property type="term" value="C:plasma membrane"/>
    <property type="evidence" value="ECO:0007669"/>
    <property type="project" value="UniProtKB-SubCell"/>
</dbReference>
<keyword evidence="3" id="KW-0812">Transmembrane</keyword>
<reference evidence="6" key="1">
    <citation type="submission" date="2017-06" db="EMBL/GenBank/DDBJ databases">
        <title>Genome sequencing of pathogenic and non-pathogenic strains within Bisgaard taxon 40.</title>
        <authorList>
            <person name="Ladner J.T."/>
            <person name="Lovett S.P."/>
            <person name="Koroleva G."/>
            <person name="Lorch J.M."/>
        </authorList>
    </citation>
    <scope>NUCLEOTIDE SEQUENCE</scope>
    <source>
        <strain evidence="6">27576-1-I1</strain>
    </source>
</reference>
<keyword evidence="2" id="KW-1003">Cell membrane</keyword>